<dbReference type="Proteomes" id="UP000298030">
    <property type="component" value="Unassembled WGS sequence"/>
</dbReference>
<evidence type="ECO:0000313" key="2">
    <source>
        <dbReference type="Proteomes" id="UP000298030"/>
    </source>
</evidence>
<proteinExistence type="predicted"/>
<comment type="caution">
    <text evidence="1">The sequence shown here is derived from an EMBL/GenBank/DDBJ whole genome shotgun (WGS) entry which is preliminary data.</text>
</comment>
<evidence type="ECO:0008006" key="3">
    <source>
        <dbReference type="Google" id="ProtNLM"/>
    </source>
</evidence>
<dbReference type="AlphaFoldDB" id="A0A4Y7TJC2"/>
<name>A0A4Y7TJC2_COPMI</name>
<sequence>MAPIDEIPDDILEEIFSPALLRRVCKEWRDLEFHLISHSPVVGLSTALPTSSQERLTKLSFGGDFARLESLSDLKGGSGFPALEELIVTAGTDSEVAHREVWRRGGPMSVFKNSALLRRVVLGSVSSDDYFPTIILPWQQLTHLIMLSPAPAGFYDAYMKEYPWSCFALLPLHTDSPNRKVAIGRAFQLSNSAFGRRVIW</sequence>
<accession>A0A4Y7TJC2</accession>
<protein>
    <recommendedName>
        <fullName evidence="3">F-box domain-containing protein</fullName>
    </recommendedName>
</protein>
<gene>
    <name evidence="1" type="ORF">FA13DRAFT_1789416</name>
</gene>
<keyword evidence="2" id="KW-1185">Reference proteome</keyword>
<organism evidence="1 2">
    <name type="scientific">Coprinellus micaceus</name>
    <name type="common">Glistening ink-cap mushroom</name>
    <name type="synonym">Coprinus micaceus</name>
    <dbReference type="NCBI Taxonomy" id="71717"/>
    <lineage>
        <taxon>Eukaryota</taxon>
        <taxon>Fungi</taxon>
        <taxon>Dikarya</taxon>
        <taxon>Basidiomycota</taxon>
        <taxon>Agaricomycotina</taxon>
        <taxon>Agaricomycetes</taxon>
        <taxon>Agaricomycetidae</taxon>
        <taxon>Agaricales</taxon>
        <taxon>Agaricineae</taxon>
        <taxon>Psathyrellaceae</taxon>
        <taxon>Coprinellus</taxon>
    </lineage>
</organism>
<reference evidence="1 2" key="1">
    <citation type="journal article" date="2019" name="Nat. Ecol. Evol.">
        <title>Megaphylogeny resolves global patterns of mushroom evolution.</title>
        <authorList>
            <person name="Varga T."/>
            <person name="Krizsan K."/>
            <person name="Foldi C."/>
            <person name="Dima B."/>
            <person name="Sanchez-Garcia M."/>
            <person name="Sanchez-Ramirez S."/>
            <person name="Szollosi G.J."/>
            <person name="Szarkandi J.G."/>
            <person name="Papp V."/>
            <person name="Albert L."/>
            <person name="Andreopoulos W."/>
            <person name="Angelini C."/>
            <person name="Antonin V."/>
            <person name="Barry K.W."/>
            <person name="Bougher N.L."/>
            <person name="Buchanan P."/>
            <person name="Buyck B."/>
            <person name="Bense V."/>
            <person name="Catcheside P."/>
            <person name="Chovatia M."/>
            <person name="Cooper J."/>
            <person name="Damon W."/>
            <person name="Desjardin D."/>
            <person name="Finy P."/>
            <person name="Geml J."/>
            <person name="Haridas S."/>
            <person name="Hughes K."/>
            <person name="Justo A."/>
            <person name="Karasinski D."/>
            <person name="Kautmanova I."/>
            <person name="Kiss B."/>
            <person name="Kocsube S."/>
            <person name="Kotiranta H."/>
            <person name="LaButti K.M."/>
            <person name="Lechner B.E."/>
            <person name="Liimatainen K."/>
            <person name="Lipzen A."/>
            <person name="Lukacs Z."/>
            <person name="Mihaltcheva S."/>
            <person name="Morgado L.N."/>
            <person name="Niskanen T."/>
            <person name="Noordeloos M.E."/>
            <person name="Ohm R.A."/>
            <person name="Ortiz-Santana B."/>
            <person name="Ovrebo C."/>
            <person name="Racz N."/>
            <person name="Riley R."/>
            <person name="Savchenko A."/>
            <person name="Shiryaev A."/>
            <person name="Soop K."/>
            <person name="Spirin V."/>
            <person name="Szebenyi C."/>
            <person name="Tomsovsky M."/>
            <person name="Tulloss R.E."/>
            <person name="Uehling J."/>
            <person name="Grigoriev I.V."/>
            <person name="Vagvolgyi C."/>
            <person name="Papp T."/>
            <person name="Martin F.M."/>
            <person name="Miettinen O."/>
            <person name="Hibbett D.S."/>
            <person name="Nagy L.G."/>
        </authorList>
    </citation>
    <scope>NUCLEOTIDE SEQUENCE [LARGE SCALE GENOMIC DNA]</scope>
    <source>
        <strain evidence="1 2">FP101781</strain>
    </source>
</reference>
<dbReference type="EMBL" id="QPFP01000010">
    <property type="protein sequence ID" value="TEB34283.1"/>
    <property type="molecule type" value="Genomic_DNA"/>
</dbReference>
<evidence type="ECO:0000313" key="1">
    <source>
        <dbReference type="EMBL" id="TEB34283.1"/>
    </source>
</evidence>